<dbReference type="InterPro" id="IPR016181">
    <property type="entry name" value="Acyl_CoA_acyltransferase"/>
</dbReference>
<sequence length="218" mass="24645">MFRVVRITDPNVSDSQRANYAQKYTDLRIMALKRSPHAFSTTVEIESQLDMAARIDRLEESQKNIFVCINDETEEWVGQVTLIGPLSQSEYDASFQVLPGTKSSRSPSLTNVVSESYWHMTALYVDDRLRGQGLARLLCEECFAYVGKGQLRIIIKPDNTKVIEMYKRMHFHVFEGKAALLEAIHASRDGFNRLPSDAVASSVYNSRGGIVMVKMIDS</sequence>
<dbReference type="CDD" id="cd04301">
    <property type="entry name" value="NAT_SF"/>
    <property type="match status" value="1"/>
</dbReference>
<dbReference type="GeneID" id="23565460"/>
<dbReference type="SUPFAM" id="SSF55729">
    <property type="entry name" value="Acyl-CoA N-acyltransferases (Nat)"/>
    <property type="match status" value="1"/>
</dbReference>
<dbReference type="EMBL" id="CM003157">
    <property type="protein sequence ID" value="KIS66626.1"/>
    <property type="molecule type" value="Genomic_DNA"/>
</dbReference>
<dbReference type="GO" id="GO:0004343">
    <property type="term" value="F:glucosamine 6-phosphate N-acetyltransferase activity"/>
    <property type="evidence" value="ECO:0000318"/>
    <property type="project" value="GO_Central"/>
</dbReference>
<dbReference type="eggNOG" id="ENOG502SGYQ">
    <property type="taxonomic scope" value="Eukaryota"/>
</dbReference>
<evidence type="ECO:0000259" key="1">
    <source>
        <dbReference type="PROSITE" id="PS51186"/>
    </source>
</evidence>
<organism evidence="2 3">
    <name type="scientific">Mycosarcoma maydis</name>
    <name type="common">Corn smut fungus</name>
    <name type="synonym">Ustilago maydis</name>
    <dbReference type="NCBI Taxonomy" id="5270"/>
    <lineage>
        <taxon>Eukaryota</taxon>
        <taxon>Fungi</taxon>
        <taxon>Dikarya</taxon>
        <taxon>Basidiomycota</taxon>
        <taxon>Ustilaginomycotina</taxon>
        <taxon>Ustilaginomycetes</taxon>
        <taxon>Ustilaginales</taxon>
        <taxon>Ustilaginaceae</taxon>
        <taxon>Mycosarcoma</taxon>
    </lineage>
</organism>
<name>A0A0D1DRW1_MYCMD</name>
<dbReference type="KEGG" id="uma:UMAG_05614"/>
<accession>A0A0D1DRW1</accession>
<dbReference type="GO" id="GO:0006048">
    <property type="term" value="P:UDP-N-acetylglucosamine biosynthetic process"/>
    <property type="evidence" value="ECO:0000318"/>
    <property type="project" value="GO_Central"/>
</dbReference>
<dbReference type="PROSITE" id="PS51186">
    <property type="entry name" value="GNAT"/>
    <property type="match status" value="1"/>
</dbReference>
<dbReference type="Proteomes" id="UP000000561">
    <property type="component" value="Chromosome 18"/>
</dbReference>
<dbReference type="RefSeq" id="XP_011391911.1">
    <property type="nucleotide sequence ID" value="XM_011393609.1"/>
</dbReference>
<evidence type="ECO:0000313" key="2">
    <source>
        <dbReference type="EMBL" id="KIS66626.1"/>
    </source>
</evidence>
<dbReference type="Gene3D" id="3.40.630.30">
    <property type="match status" value="1"/>
</dbReference>
<keyword evidence="3" id="KW-1185">Reference proteome</keyword>
<evidence type="ECO:0000313" key="3">
    <source>
        <dbReference type="Proteomes" id="UP000000561"/>
    </source>
</evidence>
<dbReference type="InParanoid" id="A0A0D1DRW1"/>
<dbReference type="VEuPathDB" id="FungiDB:UMAG_05614"/>
<reference evidence="2 3" key="1">
    <citation type="journal article" date="2006" name="Nature">
        <title>Insights from the genome of the biotrophic fungal plant pathogen Ustilago maydis.</title>
        <authorList>
            <person name="Kamper J."/>
            <person name="Kahmann R."/>
            <person name="Bolker M."/>
            <person name="Ma L.J."/>
            <person name="Brefort T."/>
            <person name="Saville B.J."/>
            <person name="Banuett F."/>
            <person name="Kronstad J.W."/>
            <person name="Gold S.E."/>
            <person name="Muller O."/>
            <person name="Perlin M.H."/>
            <person name="Wosten H.A."/>
            <person name="de Vries R."/>
            <person name="Ruiz-Herrera J."/>
            <person name="Reynaga-Pena C.G."/>
            <person name="Snetselaar K."/>
            <person name="McCann M."/>
            <person name="Perez-Martin J."/>
            <person name="Feldbrugge M."/>
            <person name="Basse C.W."/>
            <person name="Steinberg G."/>
            <person name="Ibeas J.I."/>
            <person name="Holloman W."/>
            <person name="Guzman P."/>
            <person name="Farman M."/>
            <person name="Stajich J.E."/>
            <person name="Sentandreu R."/>
            <person name="Gonzalez-Prieto J.M."/>
            <person name="Kennell J.C."/>
            <person name="Molina L."/>
            <person name="Schirawski J."/>
            <person name="Mendoza-Mendoza A."/>
            <person name="Greilinger D."/>
            <person name="Munch K."/>
            <person name="Rossel N."/>
            <person name="Scherer M."/>
            <person name="Vranes M."/>
            <person name="Ladendorf O."/>
            <person name="Vincon V."/>
            <person name="Fuchs U."/>
            <person name="Sandrock B."/>
            <person name="Meng S."/>
            <person name="Ho E.C."/>
            <person name="Cahill M.J."/>
            <person name="Boyce K.J."/>
            <person name="Klose J."/>
            <person name="Klosterman S.J."/>
            <person name="Deelstra H.J."/>
            <person name="Ortiz-Castellanos L."/>
            <person name="Li W."/>
            <person name="Sanchez-Alonso P."/>
            <person name="Schreier P.H."/>
            <person name="Hauser-Hahn I."/>
            <person name="Vaupel M."/>
            <person name="Koopmann E."/>
            <person name="Friedrich G."/>
            <person name="Voss H."/>
            <person name="Schluter T."/>
            <person name="Margolis J."/>
            <person name="Platt D."/>
            <person name="Swimmer C."/>
            <person name="Gnirke A."/>
            <person name="Chen F."/>
            <person name="Vysotskaia V."/>
            <person name="Mannhaupt G."/>
            <person name="Guldener U."/>
            <person name="Munsterkotter M."/>
            <person name="Haase D."/>
            <person name="Oesterheld M."/>
            <person name="Mewes H.W."/>
            <person name="Mauceli E.W."/>
            <person name="DeCaprio D."/>
            <person name="Wade C.M."/>
            <person name="Butler J."/>
            <person name="Young S."/>
            <person name="Jaffe D.B."/>
            <person name="Calvo S."/>
            <person name="Nusbaum C."/>
            <person name="Galagan J."/>
            <person name="Birren B.W."/>
        </authorList>
    </citation>
    <scope>NUCLEOTIDE SEQUENCE [LARGE SCALE GENOMIC DNA]</scope>
    <source>
        <strain evidence="3">DSM 14603 / FGSC 9021 / UM521</strain>
    </source>
</reference>
<proteinExistence type="predicted"/>
<dbReference type="InterPro" id="IPR000182">
    <property type="entry name" value="GNAT_dom"/>
</dbReference>
<gene>
    <name evidence="2" type="ORF">UMAG_05614</name>
</gene>
<dbReference type="Pfam" id="PF00583">
    <property type="entry name" value="Acetyltransf_1"/>
    <property type="match status" value="1"/>
</dbReference>
<protein>
    <recommendedName>
        <fullName evidence="1">N-acetyltransferase domain-containing protein</fullName>
    </recommendedName>
</protein>
<dbReference type="AlphaFoldDB" id="A0A0D1DRW1"/>
<dbReference type="OrthoDB" id="41532at2759"/>
<feature type="domain" description="N-acetyltransferase" evidence="1">
    <location>
        <begin position="25"/>
        <end position="217"/>
    </location>
</feature>